<keyword evidence="1" id="KW-1133">Transmembrane helix</keyword>
<reference evidence="2" key="1">
    <citation type="submission" date="2020-11" db="EMBL/GenBank/DDBJ databases">
        <title>Sequencing the genomes of 1000 actinobacteria strains.</title>
        <authorList>
            <person name="Klenk H.-P."/>
        </authorList>
    </citation>
    <scope>NUCLEOTIDE SEQUENCE</scope>
    <source>
        <strain evidence="2">DSM 45356</strain>
    </source>
</reference>
<keyword evidence="1" id="KW-0812">Transmembrane</keyword>
<keyword evidence="3" id="KW-1185">Reference proteome</keyword>
<sequence>MKARTAWLLHVTQGSALLAGLVTVAAWVKDVQALELVKLGGATFAGAVLLGICMVQFATGPEKR</sequence>
<evidence type="ECO:0000313" key="3">
    <source>
        <dbReference type="Proteomes" id="UP000622552"/>
    </source>
</evidence>
<dbReference type="EMBL" id="JADOUF010000001">
    <property type="protein sequence ID" value="MBG6139801.1"/>
    <property type="molecule type" value="Genomic_DNA"/>
</dbReference>
<protein>
    <submittedName>
        <fullName evidence="2">Putative membrane protein YadS</fullName>
    </submittedName>
</protein>
<dbReference type="AlphaFoldDB" id="A0A8J7GXG5"/>
<accession>A0A8J7GXG5</accession>
<proteinExistence type="predicted"/>
<evidence type="ECO:0000256" key="1">
    <source>
        <dbReference type="SAM" id="Phobius"/>
    </source>
</evidence>
<gene>
    <name evidence="2" type="ORF">IW245_005995</name>
</gene>
<dbReference type="Proteomes" id="UP000622552">
    <property type="component" value="Unassembled WGS sequence"/>
</dbReference>
<dbReference type="RefSeq" id="WP_197006417.1">
    <property type="nucleotide sequence ID" value="NZ_BONS01000006.1"/>
</dbReference>
<evidence type="ECO:0000313" key="2">
    <source>
        <dbReference type="EMBL" id="MBG6139801.1"/>
    </source>
</evidence>
<name>A0A8J7GXG5_9ACTN</name>
<feature type="transmembrane region" description="Helical" evidence="1">
    <location>
        <begin position="7"/>
        <end position="27"/>
    </location>
</feature>
<feature type="transmembrane region" description="Helical" evidence="1">
    <location>
        <begin position="39"/>
        <end position="58"/>
    </location>
</feature>
<comment type="caution">
    <text evidence="2">The sequence shown here is derived from an EMBL/GenBank/DDBJ whole genome shotgun (WGS) entry which is preliminary data.</text>
</comment>
<organism evidence="2 3">
    <name type="scientific">Longispora fulva</name>
    <dbReference type="NCBI Taxonomy" id="619741"/>
    <lineage>
        <taxon>Bacteria</taxon>
        <taxon>Bacillati</taxon>
        <taxon>Actinomycetota</taxon>
        <taxon>Actinomycetes</taxon>
        <taxon>Micromonosporales</taxon>
        <taxon>Micromonosporaceae</taxon>
        <taxon>Longispora</taxon>
    </lineage>
</organism>
<keyword evidence="1" id="KW-0472">Membrane</keyword>